<proteinExistence type="predicted"/>
<dbReference type="PANTHER" id="PTHR43065">
    <property type="entry name" value="SENSOR HISTIDINE KINASE"/>
    <property type="match status" value="1"/>
</dbReference>
<dbReference type="CDD" id="cd00082">
    <property type="entry name" value="HisKA"/>
    <property type="match status" value="1"/>
</dbReference>
<evidence type="ECO:0000313" key="13">
    <source>
        <dbReference type="EMBL" id="SEQ55240.1"/>
    </source>
</evidence>
<keyword evidence="7" id="KW-0067">ATP-binding</keyword>
<dbReference type="SMART" id="SM00388">
    <property type="entry name" value="HisKA"/>
    <property type="match status" value="1"/>
</dbReference>
<feature type="domain" description="Histidine kinase" evidence="10">
    <location>
        <begin position="171"/>
        <end position="374"/>
    </location>
</feature>
<sequence length="377" mass="42839">MENKDSNQQVENNKNKQNPTTTPDPQGFFNNIAALPPSILEWIDKNTNGFIAIWDKNGRIIYISKSVEQLLGYKVTDLLGTQWYEKVSNEDVTYIKNHFDTNQDSSQLFNIMIQNIYGKNIWTENLVSQIKDSNDNIYYAAAVKDITDKKEAEEMMIRSEKMSVAGQLAAGIAHEVRNPLTSLKGFLQLLQAGVNRKEEYYKIMIDEIEKMETITSELLFISKPLTDNKQIEKVQEMVVDVITLLRPQAKLKNIDILFEQTGSQTVYCDRSQIKQVLINIVKNAIEAMEEPGNIQLNVLTSEDSILLDVIDGGPGIPEEIIHKLKEPFFTTKQSGTGLGLMITTQILERHDGKLEILQNENKGSTFRIILPKQKEAK</sequence>
<dbReference type="PROSITE" id="PS50109">
    <property type="entry name" value="HIS_KIN"/>
    <property type="match status" value="1"/>
</dbReference>
<dbReference type="SMART" id="SM00091">
    <property type="entry name" value="PAS"/>
    <property type="match status" value="1"/>
</dbReference>
<dbReference type="GO" id="GO:0016301">
    <property type="term" value="F:kinase activity"/>
    <property type="evidence" value="ECO:0007669"/>
    <property type="project" value="UniProtKB-KW"/>
</dbReference>
<protein>
    <recommendedName>
        <fullName evidence="2">histidine kinase</fullName>
        <ecNumber evidence="2">2.7.13.3</ecNumber>
    </recommendedName>
</protein>
<dbReference type="InterPro" id="IPR005467">
    <property type="entry name" value="His_kinase_dom"/>
</dbReference>
<organism evidence="13 14">
    <name type="scientific">Virgibacillus subterraneus</name>
    <dbReference type="NCBI Taxonomy" id="621109"/>
    <lineage>
        <taxon>Bacteria</taxon>
        <taxon>Bacillati</taxon>
        <taxon>Bacillota</taxon>
        <taxon>Bacilli</taxon>
        <taxon>Bacillales</taxon>
        <taxon>Bacillaceae</taxon>
        <taxon>Virgibacillus</taxon>
    </lineage>
</organism>
<evidence type="ECO:0000259" key="12">
    <source>
        <dbReference type="PROSITE" id="PS50113"/>
    </source>
</evidence>
<dbReference type="InterPro" id="IPR035965">
    <property type="entry name" value="PAS-like_dom_sf"/>
</dbReference>
<keyword evidence="14" id="KW-1185">Reference proteome</keyword>
<dbReference type="InterPro" id="IPR003661">
    <property type="entry name" value="HisK_dim/P_dom"/>
</dbReference>
<feature type="domain" description="PAC" evidence="12">
    <location>
        <begin position="107"/>
        <end position="158"/>
    </location>
</feature>
<evidence type="ECO:0000256" key="8">
    <source>
        <dbReference type="ARBA" id="ARBA00023012"/>
    </source>
</evidence>
<dbReference type="InterPro" id="IPR003594">
    <property type="entry name" value="HATPase_dom"/>
</dbReference>
<feature type="domain" description="PAS" evidence="11">
    <location>
        <begin position="39"/>
        <end position="106"/>
    </location>
</feature>
<evidence type="ECO:0000313" key="14">
    <source>
        <dbReference type="Proteomes" id="UP000198733"/>
    </source>
</evidence>
<comment type="caution">
    <text evidence="13">The sequence shown here is derived from an EMBL/GenBank/DDBJ whole genome shotgun (WGS) entry which is preliminary data.</text>
</comment>
<evidence type="ECO:0000256" key="2">
    <source>
        <dbReference type="ARBA" id="ARBA00012438"/>
    </source>
</evidence>
<feature type="region of interest" description="Disordered" evidence="9">
    <location>
        <begin position="1"/>
        <end position="28"/>
    </location>
</feature>
<dbReference type="Pfam" id="PF02518">
    <property type="entry name" value="HATPase_c"/>
    <property type="match status" value="1"/>
</dbReference>
<dbReference type="InterPro" id="IPR004358">
    <property type="entry name" value="Sig_transdc_His_kin-like_C"/>
</dbReference>
<dbReference type="PROSITE" id="PS50113">
    <property type="entry name" value="PAC"/>
    <property type="match status" value="1"/>
</dbReference>
<dbReference type="InterPro" id="IPR000700">
    <property type="entry name" value="PAS-assoc_C"/>
</dbReference>
<evidence type="ECO:0000256" key="3">
    <source>
        <dbReference type="ARBA" id="ARBA00022553"/>
    </source>
</evidence>
<dbReference type="EMBL" id="FOEH01000004">
    <property type="protein sequence ID" value="SEQ55240.1"/>
    <property type="molecule type" value="Genomic_DNA"/>
</dbReference>
<dbReference type="Gene3D" id="3.30.450.20">
    <property type="entry name" value="PAS domain"/>
    <property type="match status" value="1"/>
</dbReference>
<keyword evidence="3" id="KW-0597">Phosphoprotein</keyword>
<keyword evidence="8" id="KW-0902">Two-component regulatory system</keyword>
<dbReference type="PANTHER" id="PTHR43065:SF10">
    <property type="entry name" value="PEROXIDE STRESS-ACTIVATED HISTIDINE KINASE MAK3"/>
    <property type="match status" value="1"/>
</dbReference>
<comment type="catalytic activity">
    <reaction evidence="1">
        <text>ATP + protein L-histidine = ADP + protein N-phospho-L-histidine.</text>
        <dbReference type="EC" id="2.7.13.3"/>
    </reaction>
</comment>
<dbReference type="PROSITE" id="PS50112">
    <property type="entry name" value="PAS"/>
    <property type="match status" value="1"/>
</dbReference>
<dbReference type="Pfam" id="PF13426">
    <property type="entry name" value="PAS_9"/>
    <property type="match status" value="1"/>
</dbReference>
<evidence type="ECO:0000259" key="10">
    <source>
        <dbReference type="PROSITE" id="PS50109"/>
    </source>
</evidence>
<evidence type="ECO:0000256" key="6">
    <source>
        <dbReference type="ARBA" id="ARBA00022777"/>
    </source>
</evidence>
<evidence type="ECO:0000256" key="7">
    <source>
        <dbReference type="ARBA" id="ARBA00022840"/>
    </source>
</evidence>
<dbReference type="InterPro" id="IPR000014">
    <property type="entry name" value="PAS"/>
</dbReference>
<keyword evidence="5" id="KW-0547">Nucleotide-binding</keyword>
<dbReference type="InterPro" id="IPR036890">
    <property type="entry name" value="HATPase_C_sf"/>
</dbReference>
<dbReference type="EC" id="2.7.13.3" evidence="2"/>
<evidence type="ECO:0000259" key="11">
    <source>
        <dbReference type="PROSITE" id="PS50112"/>
    </source>
</evidence>
<reference evidence="13 14" key="1">
    <citation type="submission" date="2016-10" db="EMBL/GenBank/DDBJ databases">
        <authorList>
            <person name="Varghese N."/>
            <person name="Submissions S."/>
        </authorList>
    </citation>
    <scope>NUCLEOTIDE SEQUENCE [LARGE SCALE GENOMIC DNA]</scope>
    <source>
        <strain evidence="13 14">CGMCC 1.7734</strain>
    </source>
</reference>
<accession>A0A1H9GYU4</accession>
<keyword evidence="6 13" id="KW-0418">Kinase</keyword>
<dbReference type="Gene3D" id="1.10.287.130">
    <property type="match status" value="1"/>
</dbReference>
<dbReference type="SUPFAM" id="SSF55874">
    <property type="entry name" value="ATPase domain of HSP90 chaperone/DNA topoisomerase II/histidine kinase"/>
    <property type="match status" value="1"/>
</dbReference>
<evidence type="ECO:0000256" key="4">
    <source>
        <dbReference type="ARBA" id="ARBA00022679"/>
    </source>
</evidence>
<dbReference type="SUPFAM" id="SSF55785">
    <property type="entry name" value="PYP-like sensor domain (PAS domain)"/>
    <property type="match status" value="1"/>
</dbReference>
<dbReference type="Pfam" id="PF00512">
    <property type="entry name" value="HisKA"/>
    <property type="match status" value="1"/>
</dbReference>
<evidence type="ECO:0000256" key="5">
    <source>
        <dbReference type="ARBA" id="ARBA00022741"/>
    </source>
</evidence>
<dbReference type="SUPFAM" id="SSF47384">
    <property type="entry name" value="Homodimeric domain of signal transducing histidine kinase"/>
    <property type="match status" value="1"/>
</dbReference>
<evidence type="ECO:0000256" key="9">
    <source>
        <dbReference type="SAM" id="MobiDB-lite"/>
    </source>
</evidence>
<dbReference type="NCBIfam" id="TIGR00229">
    <property type="entry name" value="sensory_box"/>
    <property type="match status" value="1"/>
</dbReference>
<keyword evidence="4" id="KW-0808">Transferase</keyword>
<dbReference type="SMART" id="SM00387">
    <property type="entry name" value="HATPase_c"/>
    <property type="match status" value="1"/>
</dbReference>
<dbReference type="InterPro" id="IPR036097">
    <property type="entry name" value="HisK_dim/P_sf"/>
</dbReference>
<dbReference type="Gene3D" id="3.30.565.10">
    <property type="entry name" value="Histidine kinase-like ATPase, C-terminal domain"/>
    <property type="match status" value="1"/>
</dbReference>
<name>A0A1H9GYU4_9BACI</name>
<dbReference type="Proteomes" id="UP000198733">
    <property type="component" value="Unassembled WGS sequence"/>
</dbReference>
<dbReference type="CDD" id="cd00130">
    <property type="entry name" value="PAS"/>
    <property type="match status" value="1"/>
</dbReference>
<feature type="compositionally biased region" description="Low complexity" evidence="9">
    <location>
        <begin position="7"/>
        <end position="26"/>
    </location>
</feature>
<dbReference type="PRINTS" id="PR00344">
    <property type="entry name" value="BCTRLSENSOR"/>
</dbReference>
<evidence type="ECO:0000256" key="1">
    <source>
        <dbReference type="ARBA" id="ARBA00000085"/>
    </source>
</evidence>
<gene>
    <name evidence="13" type="ORF">SAMN05216232_2661</name>
</gene>
<dbReference type="RefSeq" id="WP_175476795.1">
    <property type="nucleotide sequence ID" value="NZ_FOEH01000004.1"/>
</dbReference>